<sequence length="245" mass="27883">MSIPLLEYKPLSQNQRVDGFEVAGDEQPRIYSTDNLLSGFELDLLISAAYRQICNEQQMLASHRQVNLESQLRSGQITVRGFIRGLVLSDSFRRLTFDCNNNYRFAEICIQRILGRNVYSDREKIAWSIVIATKGIQAFVDELLNSEEYLNNFGDSIVPYQRRRILPQRTKGDVTFAHMTRYGADYRDRLPKQVFKGNRGAARLDYLRWDWQKNPPAIIGKIGAGISYAGAGFVGLLIIAVLLGL</sequence>
<evidence type="ECO:0000256" key="4">
    <source>
        <dbReference type="ARBA" id="ARBA00023078"/>
    </source>
</evidence>
<dbReference type="EMBL" id="JAYGIE010000038">
    <property type="protein sequence ID" value="MEA5477802.1"/>
    <property type="molecule type" value="Genomic_DNA"/>
</dbReference>
<comment type="similarity">
    <text evidence="6">Belongs to the phycobilisome linker protein family.</text>
</comment>
<evidence type="ECO:0000313" key="10">
    <source>
        <dbReference type="Proteomes" id="UP001301388"/>
    </source>
</evidence>
<reference evidence="9 10" key="1">
    <citation type="submission" date="2023-12" db="EMBL/GenBank/DDBJ databases">
        <title>Baltic Sea Cyanobacteria.</title>
        <authorList>
            <person name="Delbaje E."/>
            <person name="Fewer D.P."/>
            <person name="Shishido T.K."/>
        </authorList>
    </citation>
    <scope>NUCLEOTIDE SEQUENCE [LARGE SCALE GENOMIC DNA]</scope>
    <source>
        <strain evidence="9 10">UHCC 0370</strain>
    </source>
</reference>
<evidence type="ECO:0000259" key="8">
    <source>
        <dbReference type="PROSITE" id="PS51445"/>
    </source>
</evidence>
<keyword evidence="7" id="KW-1133">Transmembrane helix</keyword>
<dbReference type="InterPro" id="IPR001297">
    <property type="entry name" value="PBS_linker_dom"/>
</dbReference>
<dbReference type="PANTHER" id="PTHR34011">
    <property type="entry name" value="PHYCOBILISOME 32.1 KDA LINKER POLYPEPTIDE, PHYCOCYANIN-ASSOCIATED, ROD 2-RELATED"/>
    <property type="match status" value="1"/>
</dbReference>
<dbReference type="Pfam" id="PF00427">
    <property type="entry name" value="PBS_linker_poly"/>
    <property type="match status" value="1"/>
</dbReference>
<evidence type="ECO:0000256" key="1">
    <source>
        <dbReference type="ARBA" id="ARBA00004308"/>
    </source>
</evidence>
<keyword evidence="10" id="KW-1185">Reference proteome</keyword>
<evidence type="ECO:0000256" key="7">
    <source>
        <dbReference type="SAM" id="Phobius"/>
    </source>
</evidence>
<dbReference type="Gene3D" id="1.10.3130.20">
    <property type="entry name" value="Phycobilisome linker domain"/>
    <property type="match status" value="1"/>
</dbReference>
<feature type="domain" description="PBS-linker" evidence="8">
    <location>
        <begin position="11"/>
        <end position="194"/>
    </location>
</feature>
<keyword evidence="4" id="KW-0793">Thylakoid</keyword>
<protein>
    <submittedName>
        <fullName evidence="9">Phycobilisome rod-core linker polypeptide</fullName>
    </submittedName>
</protein>
<dbReference type="PROSITE" id="PS51445">
    <property type="entry name" value="PBS_LINKER"/>
    <property type="match status" value="1"/>
</dbReference>
<evidence type="ECO:0000256" key="2">
    <source>
        <dbReference type="ARBA" id="ARBA00022549"/>
    </source>
</evidence>
<accession>A0ABU5THN0</accession>
<comment type="caution">
    <text evidence="9">The sequence shown here is derived from an EMBL/GenBank/DDBJ whole genome shotgun (WGS) entry which is preliminary data.</text>
</comment>
<organism evidence="9 10">
    <name type="scientific">Pseudanabaena galeata UHCC 0370</name>
    <dbReference type="NCBI Taxonomy" id="3110310"/>
    <lineage>
        <taxon>Bacteria</taxon>
        <taxon>Bacillati</taxon>
        <taxon>Cyanobacteriota</taxon>
        <taxon>Cyanophyceae</taxon>
        <taxon>Pseudanabaenales</taxon>
        <taxon>Pseudanabaenaceae</taxon>
        <taxon>Pseudanabaena</taxon>
    </lineage>
</organism>
<proteinExistence type="inferred from homology"/>
<evidence type="ECO:0000256" key="6">
    <source>
        <dbReference type="PROSITE-ProRule" id="PRU00775"/>
    </source>
</evidence>
<evidence type="ECO:0000313" key="9">
    <source>
        <dbReference type="EMBL" id="MEA5477802.1"/>
    </source>
</evidence>
<dbReference type="InterPro" id="IPR038255">
    <property type="entry name" value="PBS_linker_sf"/>
</dbReference>
<keyword evidence="3 6" id="KW-0605">Phycobilisome</keyword>
<keyword evidence="7" id="KW-0812">Transmembrane</keyword>
<dbReference type="Proteomes" id="UP001301388">
    <property type="component" value="Unassembled WGS sequence"/>
</dbReference>
<keyword evidence="5 7" id="KW-0472">Membrane</keyword>
<keyword evidence="2" id="KW-0042">Antenna complex</keyword>
<gene>
    <name evidence="9" type="ORF">VB774_09235</name>
</gene>
<feature type="transmembrane region" description="Helical" evidence="7">
    <location>
        <begin position="222"/>
        <end position="243"/>
    </location>
</feature>
<evidence type="ECO:0000256" key="5">
    <source>
        <dbReference type="ARBA" id="ARBA00023136"/>
    </source>
</evidence>
<comment type="subcellular location">
    <subcellularLocation>
        <location evidence="1">Endomembrane system</location>
    </subcellularLocation>
</comment>
<dbReference type="RefSeq" id="WP_323261422.1">
    <property type="nucleotide sequence ID" value="NZ_JAYGIE010000038.1"/>
</dbReference>
<evidence type="ECO:0000256" key="3">
    <source>
        <dbReference type="ARBA" id="ARBA00022738"/>
    </source>
</evidence>
<name>A0ABU5THN0_9CYAN</name>